<organism evidence="2 3">
    <name type="scientific">Photobacterium gaetbulicola Gung47</name>
    <dbReference type="NCBI Taxonomy" id="658445"/>
    <lineage>
        <taxon>Bacteria</taxon>
        <taxon>Pseudomonadati</taxon>
        <taxon>Pseudomonadota</taxon>
        <taxon>Gammaproteobacteria</taxon>
        <taxon>Vibrionales</taxon>
        <taxon>Vibrionaceae</taxon>
        <taxon>Photobacterium</taxon>
    </lineage>
</organism>
<feature type="transmembrane region" description="Helical" evidence="1">
    <location>
        <begin position="43"/>
        <end position="62"/>
    </location>
</feature>
<dbReference type="Proteomes" id="UP000032303">
    <property type="component" value="Chromosome 2"/>
</dbReference>
<evidence type="ECO:0000313" key="3">
    <source>
        <dbReference type="Proteomes" id="UP000032303"/>
    </source>
</evidence>
<evidence type="ECO:0000313" key="2">
    <source>
        <dbReference type="EMBL" id="AJR09264.1"/>
    </source>
</evidence>
<dbReference type="HOGENOM" id="CLU_1213896_0_0_6"/>
<gene>
    <name evidence="2" type="ORF">H744_2c2608</name>
</gene>
<name>A0A0C5WW84_9GAMM</name>
<protein>
    <submittedName>
        <fullName evidence="2">Uncharacterized protein</fullName>
    </submittedName>
</protein>
<evidence type="ECO:0000256" key="1">
    <source>
        <dbReference type="SAM" id="Phobius"/>
    </source>
</evidence>
<dbReference type="KEGG" id="pgb:H744_2c2608"/>
<dbReference type="EMBL" id="CP005974">
    <property type="protein sequence ID" value="AJR09264.1"/>
    <property type="molecule type" value="Genomic_DNA"/>
</dbReference>
<keyword evidence="1" id="KW-0812">Transmembrane</keyword>
<dbReference type="AlphaFoldDB" id="A0A0C5WW84"/>
<accession>A0A0C5WW84</accession>
<keyword evidence="1" id="KW-0472">Membrane</keyword>
<proteinExistence type="predicted"/>
<feature type="transmembrane region" description="Helical" evidence="1">
    <location>
        <begin position="12"/>
        <end position="31"/>
    </location>
</feature>
<dbReference type="PATRIC" id="fig|658445.3.peg.4632"/>
<reference evidence="2 3" key="1">
    <citation type="submission" date="2013-05" db="EMBL/GenBank/DDBJ databases">
        <title>Complete genome sequence of the lipase-producing bacterium Photobacterium gaetbulicola Gung47.</title>
        <authorList>
            <person name="Kim Y.-O."/>
        </authorList>
    </citation>
    <scope>NUCLEOTIDE SEQUENCE [LARGE SCALE GENOMIC DNA]</scope>
    <source>
        <strain evidence="2 3">Gung47</strain>
    </source>
</reference>
<sequence>MVLWFYGSMVLWFYGSMVLWFYGSMVLWFYGSMVLWFYGSMVLWFYGSMVLWFYGSMVLWFYEAMARSDSTRLRGGMLLKVLDLVFTASGIGVLLSSIAFILTVIFTKRLNPTIMLVMVLNLVIALALMVSLPQLGRAELRSRFADGIDSISSDEAFNRNLMAERLTNIKYVIGSNSHPKGRFDIVVYTKREEILLQLARDSVEQSTYWVYYPKYRFITINEVGKVRL</sequence>
<feature type="transmembrane region" description="Helical" evidence="1">
    <location>
        <begin position="82"/>
        <end position="107"/>
    </location>
</feature>
<keyword evidence="3" id="KW-1185">Reference proteome</keyword>
<keyword evidence="1" id="KW-1133">Transmembrane helix</keyword>
<feature type="transmembrane region" description="Helical" evidence="1">
    <location>
        <begin position="113"/>
        <end position="133"/>
    </location>
</feature>